<protein>
    <submittedName>
        <fullName evidence="2">Uncharacterized protein</fullName>
    </submittedName>
</protein>
<dbReference type="GO" id="GO:0006506">
    <property type="term" value="P:GPI anchor biosynthetic process"/>
    <property type="evidence" value="ECO:0007669"/>
    <property type="project" value="InterPro"/>
</dbReference>
<evidence type="ECO:0000313" key="2">
    <source>
        <dbReference type="EMBL" id="GMH08141.1"/>
    </source>
</evidence>
<proteinExistence type="predicted"/>
<keyword evidence="1" id="KW-0812">Transmembrane</keyword>
<dbReference type="GO" id="GO:0016020">
    <property type="term" value="C:membrane"/>
    <property type="evidence" value="ECO:0007669"/>
    <property type="project" value="InterPro"/>
</dbReference>
<dbReference type="AlphaFoldDB" id="A0AAD3SC43"/>
<dbReference type="PANTHER" id="PTHR47555">
    <property type="entry name" value="N-ACETYLGLUCOSAMINYL TRANSFERASE COMPONENT FAMILY PROTEIN / GPI1 FAMILY PROTEIN"/>
    <property type="match status" value="1"/>
</dbReference>
<dbReference type="PANTHER" id="PTHR47555:SF2">
    <property type="entry name" value="N-ACETYLGLUCOSAMINYL TRANSFERASE COMPONENT FAMILY PROTEIN _ GPI1 FAMILY PROTEIN"/>
    <property type="match status" value="1"/>
</dbReference>
<keyword evidence="1" id="KW-0472">Membrane</keyword>
<dbReference type="EMBL" id="BSYO01000008">
    <property type="protein sequence ID" value="GMH08141.1"/>
    <property type="molecule type" value="Genomic_DNA"/>
</dbReference>
<dbReference type="Pfam" id="PF05024">
    <property type="entry name" value="Gpi1"/>
    <property type="match status" value="1"/>
</dbReference>
<dbReference type="Proteomes" id="UP001279734">
    <property type="component" value="Unassembled WGS sequence"/>
</dbReference>
<evidence type="ECO:0000256" key="1">
    <source>
        <dbReference type="SAM" id="Phobius"/>
    </source>
</evidence>
<name>A0AAD3SC43_NEPGR</name>
<feature type="transmembrane region" description="Helical" evidence="1">
    <location>
        <begin position="460"/>
        <end position="482"/>
    </location>
</feature>
<accession>A0AAD3SC43</accession>
<feature type="transmembrane region" description="Helical" evidence="1">
    <location>
        <begin position="435"/>
        <end position="453"/>
    </location>
</feature>
<comment type="caution">
    <text evidence="2">The sequence shown here is derived from an EMBL/GenBank/DDBJ whole genome shotgun (WGS) entry which is preliminary data.</text>
</comment>
<keyword evidence="3" id="KW-1185">Reference proteome</keyword>
<feature type="transmembrane region" description="Helical" evidence="1">
    <location>
        <begin position="560"/>
        <end position="581"/>
    </location>
</feature>
<gene>
    <name evidence="2" type="ORF">Nepgr_009981</name>
</gene>
<reference evidence="2" key="1">
    <citation type="submission" date="2023-05" db="EMBL/GenBank/DDBJ databases">
        <title>Nepenthes gracilis genome sequencing.</title>
        <authorList>
            <person name="Fukushima K."/>
        </authorList>
    </citation>
    <scope>NUCLEOTIDE SEQUENCE</scope>
    <source>
        <strain evidence="2">SING2019-196</strain>
    </source>
</reference>
<feature type="transmembrane region" description="Helical" evidence="1">
    <location>
        <begin position="274"/>
        <end position="297"/>
    </location>
</feature>
<sequence length="723" mass="82337">MSIKCRIWWPRQFSSSEPPTSSSSSLLLFGWFVSSSSTSVDIVVAFAHDEASLSQYRQSAVEEGIQHANQRMPLSLRDKSAFSVVGHCVENFGGTNKIVDCDERKLFIHKKVCPQNMQSTYRENCRQLSCECLEFDGLQQQYWKRLLQNTSWILVVYDHHRYSDKETCWIPKLHQMHWKGKIVSQFDLHVIIYDIPSFGGHHFSISLCSLKHLKHSSKRPKWLVELDQENSSLDLDTVIMAINSTAAARMIFRRCPGLERSCTQLPIIFGFLNFIWQFFAALIASFSTLIYVALQFFHKLKTYGSKFWFCGALVKVFGNTCKNIHIRCCQFQYWAVFLNETGLRSQPCVEYAEKAAIKRHSMWSSVAVDIILGNLAGLLLLSHTESVCKLVTGLASHIIDDVLRSGSVWLMGVPAGFKLNTELARVLGMISLNAIQIWSTLWFFTAHIFYYVVKGIALSGILFGMTIAAALVMDMVAIVALHVSTLHWLFSLLYSHLIQALTALWRLFRGRKWNPLRHRLDSYDYTVEQHIVGSLLFAPLLLLLPTISVFYIFFTIMNTATVFLLLLMEVIISVIHATPYNKIFLWLVRSRRFPSGIWFEIICCQNASVSSSTVGFISQVGQTSENMLQDRNATENISALVSFLHSNVLTFGQIVLPEYRNIYSGVYKSTIASSVYSILTGKRIPTMLGCGLPSTIPWMLIPYKEYWESRSVCPAYRLGHVLL</sequence>
<keyword evidence="1" id="KW-1133">Transmembrane helix</keyword>
<organism evidence="2 3">
    <name type="scientific">Nepenthes gracilis</name>
    <name type="common">Slender pitcher plant</name>
    <dbReference type="NCBI Taxonomy" id="150966"/>
    <lineage>
        <taxon>Eukaryota</taxon>
        <taxon>Viridiplantae</taxon>
        <taxon>Streptophyta</taxon>
        <taxon>Embryophyta</taxon>
        <taxon>Tracheophyta</taxon>
        <taxon>Spermatophyta</taxon>
        <taxon>Magnoliopsida</taxon>
        <taxon>eudicotyledons</taxon>
        <taxon>Gunneridae</taxon>
        <taxon>Pentapetalae</taxon>
        <taxon>Caryophyllales</taxon>
        <taxon>Nepenthaceae</taxon>
        <taxon>Nepenthes</taxon>
    </lineage>
</organism>
<feature type="transmembrane region" description="Helical" evidence="1">
    <location>
        <begin position="488"/>
        <end position="508"/>
    </location>
</feature>
<feature type="transmembrane region" description="Helical" evidence="1">
    <location>
        <begin position="529"/>
        <end position="554"/>
    </location>
</feature>
<feature type="transmembrane region" description="Helical" evidence="1">
    <location>
        <begin position="362"/>
        <end position="381"/>
    </location>
</feature>
<dbReference type="InterPro" id="IPR007720">
    <property type="entry name" value="PigQ/GPI1"/>
</dbReference>
<evidence type="ECO:0000313" key="3">
    <source>
        <dbReference type="Proteomes" id="UP001279734"/>
    </source>
</evidence>